<dbReference type="SUPFAM" id="SSF46955">
    <property type="entry name" value="Putative DNA-binding domain"/>
    <property type="match status" value="1"/>
</dbReference>
<dbReference type="OrthoDB" id="9147605at2"/>
<dbReference type="InterPro" id="IPR041657">
    <property type="entry name" value="HTH_17"/>
</dbReference>
<feature type="domain" description="Helix-turn-helix" evidence="1">
    <location>
        <begin position="526"/>
        <end position="574"/>
    </location>
</feature>
<evidence type="ECO:0000313" key="3">
    <source>
        <dbReference type="Proteomes" id="UP000199119"/>
    </source>
</evidence>
<reference evidence="3" key="1">
    <citation type="submission" date="2016-10" db="EMBL/GenBank/DDBJ databases">
        <authorList>
            <person name="Varghese N."/>
            <person name="Submissions S."/>
        </authorList>
    </citation>
    <scope>NUCLEOTIDE SEQUENCE [LARGE SCALE GENOMIC DNA]</scope>
    <source>
        <strain evidence="3">DSM 27981</strain>
    </source>
</reference>
<protein>
    <recommendedName>
        <fullName evidence="1">Helix-turn-helix domain-containing protein</fullName>
    </recommendedName>
</protein>
<evidence type="ECO:0000313" key="2">
    <source>
        <dbReference type="EMBL" id="SFE87210.1"/>
    </source>
</evidence>
<sequence>MRRTGACERRDRPLDFAELFALRHGRAPAEEEWPAPRRTGRGGYEWQAPEVALLAGLVGQLGTEEIAQVLTARLRERTGDAAAERTAVAVQGRVHLIGLQSGDVLGGITTTEAGREVGSTALIHQAIRSGALAAHKVGRRLVIPHAAWAAWKAQRAAPPEGFVRLASLREPLGIRSDKLSEFARMGHVPTALRCNPFGVPGPSTQFGTWHIAADMARQLIADRRAGRPMPWHGKPLADNLRATWRRWQQRRHPEDCATCRDIWGVQGAPKDFDDFAARYPGLAQGAKRHLTRPWTPGSTVAEVAAAACCPQSHVRRAIASGVLAAASCNGTLYVTRTDATRWIARRCPSGEGERSWIALETACRQYLFTPRELRQHIAAGTLGSKHGTEGAMRGRDYVLRQQCAQLRERLGFSEAEAARRVGVSIERLRVLLDGLTWRTARGIPLVTVQAAIKRRESQEGHTLEEAAALLDVPLAWVKARKRDGTVRVAQARWDRRRQYLTGPMVERLREALRHPQAVREPQAPEWLSLGAAAREAGVSATTIQHWVNAGELAYRGTPGQRRYHQEALRARARRHWATCRFHRARRPAWLECAQDPSPTP</sequence>
<dbReference type="STRING" id="1177982.SAMN04489711_106192"/>
<proteinExistence type="predicted"/>
<dbReference type="Pfam" id="PF12728">
    <property type="entry name" value="HTH_17"/>
    <property type="match status" value="1"/>
</dbReference>
<gene>
    <name evidence="2" type="ORF">SAMN04489711_106192</name>
</gene>
<evidence type="ECO:0000259" key="1">
    <source>
        <dbReference type="Pfam" id="PF12728"/>
    </source>
</evidence>
<dbReference type="Proteomes" id="UP000199119">
    <property type="component" value="Unassembled WGS sequence"/>
</dbReference>
<dbReference type="RefSeq" id="WP_059400420.1">
    <property type="nucleotide sequence ID" value="NZ_FONX01000006.1"/>
</dbReference>
<dbReference type="AlphaFoldDB" id="A0A1I2E4Q1"/>
<dbReference type="InterPro" id="IPR009061">
    <property type="entry name" value="DNA-bd_dom_put_sf"/>
</dbReference>
<dbReference type="EMBL" id="FONX01000006">
    <property type="protein sequence ID" value="SFE87210.1"/>
    <property type="molecule type" value="Genomic_DNA"/>
</dbReference>
<organism evidence="2 3">
    <name type="scientific">Paracidovorax wautersii</name>
    <dbReference type="NCBI Taxonomy" id="1177982"/>
    <lineage>
        <taxon>Bacteria</taxon>
        <taxon>Pseudomonadati</taxon>
        <taxon>Pseudomonadota</taxon>
        <taxon>Betaproteobacteria</taxon>
        <taxon>Burkholderiales</taxon>
        <taxon>Comamonadaceae</taxon>
        <taxon>Paracidovorax</taxon>
    </lineage>
</organism>
<keyword evidence="3" id="KW-1185">Reference proteome</keyword>
<name>A0A1I2E4Q1_9BURK</name>
<accession>A0A1I2E4Q1</accession>